<accession>A0A8H4LMZ2</accession>
<comment type="caution">
    <text evidence="2">The sequence shown here is derived from an EMBL/GenBank/DDBJ whole genome shotgun (WGS) entry which is preliminary data.</text>
</comment>
<evidence type="ECO:0000256" key="1">
    <source>
        <dbReference type="SAM" id="MobiDB-lite"/>
    </source>
</evidence>
<keyword evidence="3" id="KW-1185">Reference proteome</keyword>
<dbReference type="PANTHER" id="PTHR38166">
    <property type="entry name" value="C2H2-TYPE DOMAIN-CONTAINING PROTEIN-RELATED"/>
    <property type="match status" value="1"/>
</dbReference>
<evidence type="ECO:0000313" key="3">
    <source>
        <dbReference type="Proteomes" id="UP000554235"/>
    </source>
</evidence>
<feature type="region of interest" description="Disordered" evidence="1">
    <location>
        <begin position="327"/>
        <end position="379"/>
    </location>
</feature>
<dbReference type="AlphaFoldDB" id="A0A8H4LMZ2"/>
<dbReference type="OrthoDB" id="4772970at2759"/>
<reference evidence="2 3" key="1">
    <citation type="submission" date="2020-01" db="EMBL/GenBank/DDBJ databases">
        <title>Identification and distribution of gene clusters putatively required for synthesis of sphingolipid metabolism inhibitors in phylogenetically diverse species of the filamentous fungus Fusarium.</title>
        <authorList>
            <person name="Kim H.-S."/>
            <person name="Busman M."/>
            <person name="Brown D.W."/>
            <person name="Divon H."/>
            <person name="Uhlig S."/>
            <person name="Proctor R.H."/>
        </authorList>
    </citation>
    <scope>NUCLEOTIDE SEQUENCE [LARGE SCALE GENOMIC DNA]</scope>
    <source>
        <strain evidence="2 3">NRRL 20459</strain>
    </source>
</reference>
<proteinExistence type="predicted"/>
<dbReference type="Proteomes" id="UP000554235">
    <property type="component" value="Unassembled WGS sequence"/>
</dbReference>
<feature type="region of interest" description="Disordered" evidence="1">
    <location>
        <begin position="81"/>
        <end position="134"/>
    </location>
</feature>
<gene>
    <name evidence="2" type="ORF">FALBO_2548</name>
</gene>
<evidence type="ECO:0000313" key="2">
    <source>
        <dbReference type="EMBL" id="KAF4470548.1"/>
    </source>
</evidence>
<feature type="compositionally biased region" description="Low complexity" evidence="1">
    <location>
        <begin position="348"/>
        <end position="360"/>
    </location>
</feature>
<evidence type="ECO:0008006" key="4">
    <source>
        <dbReference type="Google" id="ProtNLM"/>
    </source>
</evidence>
<dbReference type="EMBL" id="JAADYS010000327">
    <property type="protein sequence ID" value="KAF4470548.1"/>
    <property type="molecule type" value="Genomic_DNA"/>
</dbReference>
<name>A0A8H4LMZ2_9HYPO</name>
<dbReference type="PANTHER" id="PTHR38166:SF1">
    <property type="entry name" value="C2H2-TYPE DOMAIN-CONTAINING PROTEIN"/>
    <property type="match status" value="1"/>
</dbReference>
<sequence>MELLNEQQPFHPFSPVYNSLSSTPVAPSPASFPNAPHDIDGTVPYYMAIQGDTLVFYWAVINGTAVFLAAIRSHGHETYVTSSSSTANYGLVPGQGEGRRERKSGQRHRGSSSAGGSGGNNNGREPLSQGKGKEPGRLTFDCPFHKLDPFRHGRCGTYGLTSFSRVKQHLSRVHLCTGLYYCLNCREEWSSDQAWGAHLANQGVCQFVPIEQTSMLFRSEYESLRSDPRISDYEKWYHMWRTLFPWHAPPSSPYVEPAGIEVMASLRSQMEARLPTIIAPWLVQNGINPTNDVVSSLANTIVSQLLPPNNEALPWTLNNYQITLSNSQPQLPTESHYDGGPTTHPTELPSLQPSQSPIPSFNTMYSDQTDQDLDDYGGQPHYYYHQQ</sequence>
<organism evidence="2 3">
    <name type="scientific">Fusarium albosuccineum</name>
    <dbReference type="NCBI Taxonomy" id="1237068"/>
    <lineage>
        <taxon>Eukaryota</taxon>
        <taxon>Fungi</taxon>
        <taxon>Dikarya</taxon>
        <taxon>Ascomycota</taxon>
        <taxon>Pezizomycotina</taxon>
        <taxon>Sordariomycetes</taxon>
        <taxon>Hypocreomycetidae</taxon>
        <taxon>Hypocreales</taxon>
        <taxon>Nectriaceae</taxon>
        <taxon>Fusarium</taxon>
        <taxon>Fusarium decemcellulare species complex</taxon>
    </lineage>
</organism>
<protein>
    <recommendedName>
        <fullName evidence="4">C2H2-type domain-containing protein</fullName>
    </recommendedName>
</protein>